<organism evidence="2 3">
    <name type="scientific">Carnobacterium divergens</name>
    <name type="common">Lactobacillus divergens</name>
    <dbReference type="NCBI Taxonomy" id="2748"/>
    <lineage>
        <taxon>Bacteria</taxon>
        <taxon>Bacillati</taxon>
        <taxon>Bacillota</taxon>
        <taxon>Bacilli</taxon>
        <taxon>Lactobacillales</taxon>
        <taxon>Carnobacteriaceae</taxon>
        <taxon>Carnobacterium</taxon>
    </lineage>
</organism>
<comment type="caution">
    <text evidence="2">The sequence shown here is derived from an EMBL/GenBank/DDBJ whole genome shotgun (WGS) entry which is preliminary data.</text>
</comment>
<accession>A0A2R7ZX82</accession>
<evidence type="ECO:0000313" key="3">
    <source>
        <dbReference type="Proteomes" id="UP000297938"/>
    </source>
</evidence>
<dbReference type="STRING" id="2748.CDIV41_120003"/>
<dbReference type="AlphaFoldDB" id="A0A2R7ZX82"/>
<dbReference type="InterPro" id="IPR029044">
    <property type="entry name" value="Nucleotide-diphossugar_trans"/>
</dbReference>
<protein>
    <recommendedName>
        <fullName evidence="1">Glycosyltransferase 2-like domain-containing protein</fullName>
    </recommendedName>
</protein>
<gene>
    <name evidence="2" type="ORF">CKN69_00190</name>
</gene>
<dbReference type="InterPro" id="IPR001173">
    <property type="entry name" value="Glyco_trans_2-like"/>
</dbReference>
<evidence type="ECO:0000259" key="1">
    <source>
        <dbReference type="Pfam" id="PF00535"/>
    </source>
</evidence>
<dbReference type="Pfam" id="PF00535">
    <property type="entry name" value="Glycos_transf_2"/>
    <property type="match status" value="1"/>
</dbReference>
<dbReference type="EMBL" id="NRPP01000002">
    <property type="protein sequence ID" value="TFJ30365.1"/>
    <property type="molecule type" value="Genomic_DNA"/>
</dbReference>
<dbReference type="RefSeq" id="WP_074401343.1">
    <property type="nucleotide sequence ID" value="NZ_CBCPJQ010000004.1"/>
</dbReference>
<dbReference type="Gene3D" id="3.90.550.10">
    <property type="entry name" value="Spore Coat Polysaccharide Biosynthesis Protein SpsA, Chain A"/>
    <property type="match status" value="1"/>
</dbReference>
<reference evidence="2 3" key="1">
    <citation type="journal article" date="2018" name="Int. J. Food Microbiol.">
        <title>Growth of Carnobacterium spp. isolated from chilled vacuum-packaged meat under relevant acidic conditions.</title>
        <authorList>
            <person name="Zhang P."/>
            <person name="Badoni M."/>
            <person name="Ganzle M."/>
            <person name="Yang X."/>
        </authorList>
    </citation>
    <scope>NUCLEOTIDE SEQUENCE [LARGE SCALE GENOMIC DNA]</scope>
    <source>
        <strain evidence="2 3">B2</strain>
    </source>
</reference>
<dbReference type="SUPFAM" id="SSF53448">
    <property type="entry name" value="Nucleotide-diphospho-sugar transferases"/>
    <property type="match status" value="1"/>
</dbReference>
<feature type="domain" description="Glycosyltransferase 2-like" evidence="1">
    <location>
        <begin position="20"/>
        <end position="137"/>
    </location>
</feature>
<proteinExistence type="predicted"/>
<evidence type="ECO:0000313" key="2">
    <source>
        <dbReference type="EMBL" id="TFJ30365.1"/>
    </source>
</evidence>
<dbReference type="Proteomes" id="UP000297938">
    <property type="component" value="Unassembled WGS sequence"/>
</dbReference>
<name>A0A2R7ZX82_CARDV</name>
<sequence length="277" mass="32295">MKLNIIIVLYQLKPIDSIAIQSILKLFPHFNEKFQHYMLTVYDNGPIDQSSDLAGIENVHYIHDARNLGLSNAYNYAYHYSVEHHFDWLLLFDHDTELSETYINEFLNTADSFSENVVAMVPQVVSNDVIVSPVATNTMYPLNEPRPAEGLHSDPITAINSGSFLRVSFLTEINGFTDEFPLDYLDHWLFHKIYEKNKSVMVAHSKLQHELSILNFEQITINRYRSILDSESSFYKNYKSNLLKPYKKHLLIQGLKQSIVIKDKKIFMYTLKKYFTL</sequence>